<dbReference type="AlphaFoldDB" id="A0A6A6QJ58"/>
<accession>A0A6A6QJ58</accession>
<dbReference type="EMBL" id="MU004195">
    <property type="protein sequence ID" value="KAF2491487.1"/>
    <property type="molecule type" value="Genomic_DNA"/>
</dbReference>
<sequence length="464" mass="53485">MSAPFDRLSADLVPQIFQFVHERDHYKLTLVCKSLHAEATKLLYSDLDLLLRFDSNVALFVRTIIDHPNLAEHVKVLDARGEAVSENLARQRKMEVRQILSPKQLRTLKGHLINIINLERGLMDSYHIVDLMFAFIVSKAVNLNALTLSGYFQDLCTPKIVRRLIEFPIGKTLAFQKIQKLQVYVPFDGKRVDFPMLEVMNTLFSLPSLSYLGLGGTHEGWESYFGHLHSRTSSSLTELVLGTHILQETVCQILQFMPNLKRLSHKDFGRWRLYGETLQLDQALLQFRKTLESFELIAENYTLYDGIVSSVGSSLSSMKKLTHVELPLHIAFGLHELFTTTLEHTLPASLRSLTLGCGLLPHLDRNTTPSFQKRYHIDEILRFFERKTASAPLLERFTLTFWHSLEPPSIPDQPTFDLLYTTARDQGVAFQVEVATWDRNRRAWDKIIPNDMPYFILKSREDEW</sequence>
<reference evidence="1" key="1">
    <citation type="journal article" date="2020" name="Stud. Mycol.">
        <title>101 Dothideomycetes genomes: a test case for predicting lifestyles and emergence of pathogens.</title>
        <authorList>
            <person name="Haridas S."/>
            <person name="Albert R."/>
            <person name="Binder M."/>
            <person name="Bloem J."/>
            <person name="Labutti K."/>
            <person name="Salamov A."/>
            <person name="Andreopoulos B."/>
            <person name="Baker S."/>
            <person name="Barry K."/>
            <person name="Bills G."/>
            <person name="Bluhm B."/>
            <person name="Cannon C."/>
            <person name="Castanera R."/>
            <person name="Culley D."/>
            <person name="Daum C."/>
            <person name="Ezra D."/>
            <person name="Gonzalez J."/>
            <person name="Henrissat B."/>
            <person name="Kuo A."/>
            <person name="Liang C."/>
            <person name="Lipzen A."/>
            <person name="Lutzoni F."/>
            <person name="Magnuson J."/>
            <person name="Mondo S."/>
            <person name="Nolan M."/>
            <person name="Ohm R."/>
            <person name="Pangilinan J."/>
            <person name="Park H.-J."/>
            <person name="Ramirez L."/>
            <person name="Alfaro M."/>
            <person name="Sun H."/>
            <person name="Tritt A."/>
            <person name="Yoshinaga Y."/>
            <person name="Zwiers L.-H."/>
            <person name="Turgeon B."/>
            <person name="Goodwin S."/>
            <person name="Spatafora J."/>
            <person name="Crous P."/>
            <person name="Grigoriev I."/>
        </authorList>
    </citation>
    <scope>NUCLEOTIDE SEQUENCE</scope>
    <source>
        <strain evidence="1">CBS 269.34</strain>
    </source>
</reference>
<evidence type="ECO:0008006" key="3">
    <source>
        <dbReference type="Google" id="ProtNLM"/>
    </source>
</evidence>
<gene>
    <name evidence="1" type="ORF">BU16DRAFT_542602</name>
</gene>
<dbReference type="Gene3D" id="3.80.10.10">
    <property type="entry name" value="Ribonuclease Inhibitor"/>
    <property type="match status" value="1"/>
</dbReference>
<dbReference type="InterPro" id="IPR032675">
    <property type="entry name" value="LRR_dom_sf"/>
</dbReference>
<evidence type="ECO:0000313" key="2">
    <source>
        <dbReference type="Proteomes" id="UP000799750"/>
    </source>
</evidence>
<organism evidence="1 2">
    <name type="scientific">Lophium mytilinum</name>
    <dbReference type="NCBI Taxonomy" id="390894"/>
    <lineage>
        <taxon>Eukaryota</taxon>
        <taxon>Fungi</taxon>
        <taxon>Dikarya</taxon>
        <taxon>Ascomycota</taxon>
        <taxon>Pezizomycotina</taxon>
        <taxon>Dothideomycetes</taxon>
        <taxon>Pleosporomycetidae</taxon>
        <taxon>Mytilinidiales</taxon>
        <taxon>Mytilinidiaceae</taxon>
        <taxon>Lophium</taxon>
    </lineage>
</organism>
<dbReference type="SUPFAM" id="SSF52047">
    <property type="entry name" value="RNI-like"/>
    <property type="match status" value="1"/>
</dbReference>
<dbReference type="OrthoDB" id="10467867at2759"/>
<evidence type="ECO:0000313" key="1">
    <source>
        <dbReference type="EMBL" id="KAF2491487.1"/>
    </source>
</evidence>
<name>A0A6A6QJ58_9PEZI</name>
<proteinExistence type="predicted"/>
<keyword evidence="2" id="KW-1185">Reference proteome</keyword>
<dbReference type="Proteomes" id="UP000799750">
    <property type="component" value="Unassembled WGS sequence"/>
</dbReference>
<protein>
    <recommendedName>
        <fullName evidence="3">F-box domain-containing protein</fullName>
    </recommendedName>
</protein>